<accession>A0AA95NLS9</accession>
<dbReference type="KEGG" id="pais:PFX98_00420"/>
<gene>
    <name evidence="2" type="ORF">PFX98_00420</name>
</gene>
<dbReference type="AlphaFoldDB" id="A0AA95NLS9"/>
<dbReference type="InterPro" id="IPR052516">
    <property type="entry name" value="N-heterocyclic_Hydroxylase"/>
</dbReference>
<dbReference type="Pfam" id="PF02738">
    <property type="entry name" value="MoCoBD_1"/>
    <property type="match status" value="1"/>
</dbReference>
<evidence type="ECO:0000313" key="3">
    <source>
        <dbReference type="Proteomes" id="UP001177769"/>
    </source>
</evidence>
<dbReference type="InterPro" id="IPR037165">
    <property type="entry name" value="AldOxase/xan_DH_Mopterin-bd_sf"/>
</dbReference>
<organism evidence="2 3">
    <name type="scientific">Paucibacter sediminis</name>
    <dbReference type="NCBI Taxonomy" id="3019553"/>
    <lineage>
        <taxon>Bacteria</taxon>
        <taxon>Pseudomonadati</taxon>
        <taxon>Pseudomonadota</taxon>
        <taxon>Betaproteobacteria</taxon>
        <taxon>Burkholderiales</taxon>
        <taxon>Sphaerotilaceae</taxon>
        <taxon>Roseateles</taxon>
    </lineage>
</organism>
<keyword evidence="3" id="KW-1185">Reference proteome</keyword>
<dbReference type="EMBL" id="CP116346">
    <property type="protein sequence ID" value="WIT12101.1"/>
    <property type="molecule type" value="Genomic_DNA"/>
</dbReference>
<dbReference type="InterPro" id="IPR008274">
    <property type="entry name" value="AldOxase/xan_DH_MoCoBD1"/>
</dbReference>
<evidence type="ECO:0000313" key="2">
    <source>
        <dbReference type="EMBL" id="WIT12101.1"/>
    </source>
</evidence>
<dbReference type="InterPro" id="IPR046867">
    <property type="entry name" value="AldOxase/xan_DH_MoCoBD2"/>
</dbReference>
<evidence type="ECO:0000259" key="1">
    <source>
        <dbReference type="SMART" id="SM01008"/>
    </source>
</evidence>
<dbReference type="Pfam" id="PF20256">
    <property type="entry name" value="MoCoBD_2"/>
    <property type="match status" value="2"/>
</dbReference>
<dbReference type="InterPro" id="IPR000674">
    <property type="entry name" value="Ald_Oxase/Xan_DH_a/b"/>
</dbReference>
<dbReference type="Gene3D" id="3.30.365.10">
    <property type="entry name" value="Aldehyde oxidase/xanthine dehydrogenase, molybdopterin binding domain"/>
    <property type="match status" value="4"/>
</dbReference>
<dbReference type="Proteomes" id="UP001177769">
    <property type="component" value="Chromosome"/>
</dbReference>
<protein>
    <submittedName>
        <fullName evidence="2">Molybdopterin-dependent oxidoreductase</fullName>
    </submittedName>
</protein>
<proteinExistence type="predicted"/>
<dbReference type="SMART" id="SM01008">
    <property type="entry name" value="Ald_Xan_dh_C"/>
    <property type="match status" value="1"/>
</dbReference>
<dbReference type="PANTHER" id="PTHR47495">
    <property type="entry name" value="ALDEHYDE DEHYDROGENASE"/>
    <property type="match status" value="1"/>
</dbReference>
<feature type="domain" description="Aldehyde oxidase/xanthine dehydrogenase a/b hammerhead" evidence="1">
    <location>
        <begin position="207"/>
        <end position="295"/>
    </location>
</feature>
<dbReference type="GO" id="GO:0016491">
    <property type="term" value="F:oxidoreductase activity"/>
    <property type="evidence" value="ECO:0007669"/>
    <property type="project" value="InterPro"/>
</dbReference>
<dbReference type="PIRSF" id="PIRSF036389">
    <property type="entry name" value="IOR_B"/>
    <property type="match status" value="1"/>
</dbReference>
<dbReference type="InterPro" id="IPR012368">
    <property type="entry name" value="OxRdtase_Mopterin-bd_su_IorB"/>
</dbReference>
<dbReference type="PANTHER" id="PTHR47495:SF2">
    <property type="entry name" value="ALDEHYDE DEHYDROGENASE"/>
    <property type="match status" value="1"/>
</dbReference>
<dbReference type="Gene3D" id="3.90.1170.50">
    <property type="entry name" value="Aldehyde oxidase/xanthine dehydrogenase, a/b hammerhead"/>
    <property type="match status" value="1"/>
</dbReference>
<dbReference type="SUPFAM" id="SSF56003">
    <property type="entry name" value="Molybdenum cofactor-binding domain"/>
    <property type="match status" value="2"/>
</dbReference>
<dbReference type="PROSITE" id="PS51318">
    <property type="entry name" value="TAT"/>
    <property type="match status" value="1"/>
</dbReference>
<dbReference type="InterPro" id="IPR006311">
    <property type="entry name" value="TAT_signal"/>
</dbReference>
<reference evidence="2" key="1">
    <citation type="submission" date="2023-01" db="EMBL/GenBank/DDBJ databases">
        <title>Whole genome sequence of Paucibacter sp. S2-9 isolated from pond sediment.</title>
        <authorList>
            <person name="Jung J.Y."/>
        </authorList>
    </citation>
    <scope>NUCLEOTIDE SEQUENCE</scope>
    <source>
        <strain evidence="2">S2-9</strain>
    </source>
</reference>
<dbReference type="RefSeq" id="WP_285233191.1">
    <property type="nucleotide sequence ID" value="NZ_CP116346.1"/>
</dbReference>
<name>A0AA95NLS9_9BURK</name>
<sequence length="744" mass="77703">MIDFPKSELALNRRQLLGAGSAFTLAFFLPGKAAEAAGASSAVNSWLSIGADDSITLTIGSSDMGQGASAGLAQVLCEDLMVEPARIQLKQGAPTLASPAPLGTAINTVGSGVTRNNYWRMRDAGAIARETLVTAAMARLGDGNRANYQVSNGVILHSPSGQRLSYGQLAADAALLVPPSSAPLVPDSQFKYIGKPCARPDIPLKVDGSAIYGLDVRVPGMVYAVIKHCPSFGGTLAALPATPAGALALVPTKVWAGTGRGAEVVGNTNALAVVGVTTWDAWQAAKRLSPSWTLPASTAALNSSQFMADAQRLMSSATPYVAGAANPPGTLYTVERSSADANAGLAGAAKLLEASYSLPYVAHACMEVLNCTVDYVAGQRCEIWAPTQSAKSALALVCAITGLSADKVVFHTTYLGGGLGRKAELDFISQALQVALVLQKPVKLMWPREEDFAHDQYRPMALVRVRAGLDANGYISAWSYRNVSPSILGQRGVPLGASGDSQGYEASQALPYAFGARLTEWVSHPSTIPVGFWRSVGASINTFAVESMLDEVAAALGQDPYQFRRARLSDPRWIAVLEAAANAAGWGNAPPAGRARGIAVGTAFNTVVAQVVEVANNNGQPRITRVWVAVDAYLTVNPGSVEAQIVGGVVHAINATLYGRQTFANGAAQVKNFNASRMIRLGEMPEVKVLIMPPPANADRSRPIGGVGELGVPTFAPALANAWFRLTGARVRSLPFNPNATMGG</sequence>